<proteinExistence type="predicted"/>
<keyword evidence="2" id="KW-1185">Reference proteome</keyword>
<dbReference type="AlphaFoldDB" id="A0A151WTG3"/>
<reference evidence="1 2" key="1">
    <citation type="submission" date="2015-09" db="EMBL/GenBank/DDBJ databases">
        <title>Trachymyrmex zeteki WGS genome.</title>
        <authorList>
            <person name="Nygaard S."/>
            <person name="Hu H."/>
            <person name="Boomsma J."/>
            <person name="Zhang G."/>
        </authorList>
    </citation>
    <scope>NUCLEOTIDE SEQUENCE [LARGE SCALE GENOMIC DNA]</scope>
    <source>
        <strain evidence="1">Tzet28-1</strain>
        <tissue evidence="1">Whole body</tissue>
    </source>
</reference>
<name>A0A151WTG3_9HYME</name>
<gene>
    <name evidence="1" type="ORF">ALC60_09782</name>
</gene>
<evidence type="ECO:0000313" key="1">
    <source>
        <dbReference type="EMBL" id="KYQ51134.1"/>
    </source>
</evidence>
<evidence type="ECO:0000313" key="2">
    <source>
        <dbReference type="Proteomes" id="UP000075809"/>
    </source>
</evidence>
<dbReference type="EMBL" id="KQ982757">
    <property type="protein sequence ID" value="KYQ51134.1"/>
    <property type="molecule type" value="Genomic_DNA"/>
</dbReference>
<organism evidence="1 2">
    <name type="scientific">Mycetomoellerius zeteki</name>
    <dbReference type="NCBI Taxonomy" id="64791"/>
    <lineage>
        <taxon>Eukaryota</taxon>
        <taxon>Metazoa</taxon>
        <taxon>Ecdysozoa</taxon>
        <taxon>Arthropoda</taxon>
        <taxon>Hexapoda</taxon>
        <taxon>Insecta</taxon>
        <taxon>Pterygota</taxon>
        <taxon>Neoptera</taxon>
        <taxon>Endopterygota</taxon>
        <taxon>Hymenoptera</taxon>
        <taxon>Apocrita</taxon>
        <taxon>Aculeata</taxon>
        <taxon>Formicoidea</taxon>
        <taxon>Formicidae</taxon>
        <taxon>Myrmicinae</taxon>
        <taxon>Mycetomoellerius</taxon>
    </lineage>
</organism>
<sequence length="67" mass="7495">RGRLFHPAGLRPSALRFSINSAEGQRIGFLFRVSGGREKVRLASLREGIRTMMTDTTVSIWGNFPFA</sequence>
<feature type="non-terminal residue" evidence="1">
    <location>
        <position position="1"/>
    </location>
</feature>
<accession>A0A151WTG3</accession>
<protein>
    <submittedName>
        <fullName evidence="1">Uncharacterized protein</fullName>
    </submittedName>
</protein>
<dbReference type="Proteomes" id="UP000075809">
    <property type="component" value="Unassembled WGS sequence"/>
</dbReference>